<sequence length="405" mass="44028">MDINKELVIASEAGDLETVKQMLAKGADTSAMGPNSGALHCAAANGHREIVQLLLENGSNPNIPDNQSFYPIHLAAAFKHINIVKDLIQHGAKLDVVTSSLGTVLHVAAANNFYEILDLPEVKKGPIEARDQEQKTALNVAACFGSYTIGWKLIDAGADVNTLDDFGFSPLLNVLMRLEEAKVPHWESEGTNSGVYVKYQITNGCFRYIKPYNGGANELGRVLSIMDQYDISGYSWGPKQHRNYVECIYLAQNLIRKGADIHIRGNNGNTPMIMACSAGEPEMMKTLAKKGASFDVKNNQGIAPLHYVARSKRLDGLKAFLKLYPEQDINAVDENGWTAGHYLGDVGGHPEMAKVLVKAGLDTTIGSTKYVGPLAPGITAKEVAEHWNDDEIAKLLTPKKTKSKA</sequence>
<dbReference type="InterPro" id="IPR002110">
    <property type="entry name" value="Ankyrin_rpt"/>
</dbReference>
<reference evidence="4" key="1">
    <citation type="submission" date="2022-07" db="EMBL/GenBank/DDBJ databases">
        <title>Isolation, identification, and degradation of a PFOSA degrading strain from sewage treatment plant.</title>
        <authorList>
            <person name="Zhang L."/>
            <person name="Huo Y."/>
        </authorList>
    </citation>
    <scope>NUCLEOTIDE SEQUENCE</scope>
    <source>
        <strain evidence="4">C1</strain>
    </source>
</reference>
<proteinExistence type="predicted"/>
<evidence type="ECO:0000256" key="3">
    <source>
        <dbReference type="PROSITE-ProRule" id="PRU00023"/>
    </source>
</evidence>
<organism evidence="4 5">
    <name type="scientific">Flavobacterium cerinum</name>
    <dbReference type="NCBI Taxonomy" id="2502784"/>
    <lineage>
        <taxon>Bacteria</taxon>
        <taxon>Pseudomonadati</taxon>
        <taxon>Bacteroidota</taxon>
        <taxon>Flavobacteriia</taxon>
        <taxon>Flavobacteriales</taxon>
        <taxon>Flavobacteriaceae</taxon>
        <taxon>Flavobacterium</taxon>
    </lineage>
</organism>
<feature type="repeat" description="ANK" evidence="3">
    <location>
        <begin position="34"/>
        <end position="66"/>
    </location>
</feature>
<evidence type="ECO:0000256" key="2">
    <source>
        <dbReference type="ARBA" id="ARBA00023043"/>
    </source>
</evidence>
<accession>A0ABY5ITJ1</accession>
<dbReference type="RefSeq" id="WP_256551655.1">
    <property type="nucleotide sequence ID" value="NZ_CP101751.1"/>
</dbReference>
<dbReference type="Gene3D" id="1.25.40.20">
    <property type="entry name" value="Ankyrin repeat-containing domain"/>
    <property type="match status" value="2"/>
</dbReference>
<protein>
    <submittedName>
        <fullName evidence="4">Ankyrin repeat domain-containing protein</fullName>
    </submittedName>
</protein>
<dbReference type="PROSITE" id="PS50297">
    <property type="entry name" value="ANK_REP_REGION"/>
    <property type="match status" value="3"/>
</dbReference>
<dbReference type="PANTHER" id="PTHR24198">
    <property type="entry name" value="ANKYRIN REPEAT AND PROTEIN KINASE DOMAIN-CONTAINING PROTEIN"/>
    <property type="match status" value="1"/>
</dbReference>
<evidence type="ECO:0000313" key="5">
    <source>
        <dbReference type="Proteomes" id="UP001059844"/>
    </source>
</evidence>
<dbReference type="SMART" id="SM00248">
    <property type="entry name" value="ANK"/>
    <property type="match status" value="7"/>
</dbReference>
<feature type="repeat" description="ANK" evidence="3">
    <location>
        <begin position="67"/>
        <end position="99"/>
    </location>
</feature>
<gene>
    <name evidence="4" type="ORF">NOX80_01935</name>
</gene>
<dbReference type="Proteomes" id="UP001059844">
    <property type="component" value="Chromosome"/>
</dbReference>
<keyword evidence="1" id="KW-0677">Repeat</keyword>
<dbReference type="InterPro" id="IPR036770">
    <property type="entry name" value="Ankyrin_rpt-contain_sf"/>
</dbReference>
<dbReference type="EMBL" id="CP101751">
    <property type="protein sequence ID" value="UUC45974.1"/>
    <property type="molecule type" value="Genomic_DNA"/>
</dbReference>
<evidence type="ECO:0000256" key="1">
    <source>
        <dbReference type="ARBA" id="ARBA00022737"/>
    </source>
</evidence>
<dbReference type="SUPFAM" id="SSF48403">
    <property type="entry name" value="Ankyrin repeat"/>
    <property type="match status" value="2"/>
</dbReference>
<dbReference type="Pfam" id="PF12796">
    <property type="entry name" value="Ank_2"/>
    <property type="match status" value="2"/>
</dbReference>
<dbReference type="PROSITE" id="PS50088">
    <property type="entry name" value="ANK_REPEAT"/>
    <property type="match status" value="4"/>
</dbReference>
<name>A0ABY5ITJ1_9FLAO</name>
<keyword evidence="2 3" id="KW-0040">ANK repeat</keyword>
<evidence type="ECO:0000313" key="4">
    <source>
        <dbReference type="EMBL" id="UUC45974.1"/>
    </source>
</evidence>
<feature type="repeat" description="ANK" evidence="3">
    <location>
        <begin position="267"/>
        <end position="299"/>
    </location>
</feature>
<keyword evidence="5" id="KW-1185">Reference proteome</keyword>
<feature type="repeat" description="ANK" evidence="3">
    <location>
        <begin position="133"/>
        <end position="165"/>
    </location>
</feature>
<dbReference type="PANTHER" id="PTHR24198:SF165">
    <property type="entry name" value="ANKYRIN REPEAT-CONTAINING PROTEIN-RELATED"/>
    <property type="match status" value="1"/>
</dbReference>